<dbReference type="Pfam" id="PF13186">
    <property type="entry name" value="SPASM"/>
    <property type="match status" value="1"/>
</dbReference>
<feature type="domain" description="Radical SAM core" evidence="5">
    <location>
        <begin position="1"/>
        <end position="234"/>
    </location>
</feature>
<dbReference type="InterPro" id="IPR006638">
    <property type="entry name" value="Elp3/MiaA/NifB-like_rSAM"/>
</dbReference>
<dbReference type="Gene3D" id="3.20.20.70">
    <property type="entry name" value="Aldolase class I"/>
    <property type="match status" value="1"/>
</dbReference>
<keyword evidence="3" id="KW-0408">Iron</keyword>
<name>A0A2H0N860_9BACT</name>
<keyword evidence="4" id="KW-0411">Iron-sulfur</keyword>
<evidence type="ECO:0000313" key="7">
    <source>
        <dbReference type="Proteomes" id="UP000229893"/>
    </source>
</evidence>
<evidence type="ECO:0000256" key="3">
    <source>
        <dbReference type="ARBA" id="ARBA00023004"/>
    </source>
</evidence>
<dbReference type="SUPFAM" id="SSF102114">
    <property type="entry name" value="Radical SAM enzymes"/>
    <property type="match status" value="1"/>
</dbReference>
<dbReference type="NCBIfam" id="TIGR04085">
    <property type="entry name" value="rSAM_more_4Fe4S"/>
    <property type="match status" value="1"/>
</dbReference>
<dbReference type="SFLD" id="SFLDS00029">
    <property type="entry name" value="Radical_SAM"/>
    <property type="match status" value="1"/>
</dbReference>
<accession>A0A2H0N860</accession>
<evidence type="ECO:0000313" key="6">
    <source>
        <dbReference type="EMBL" id="PIR05057.1"/>
    </source>
</evidence>
<dbReference type="SFLD" id="SFLDG01067">
    <property type="entry name" value="SPASM/twitch_domain_containing"/>
    <property type="match status" value="1"/>
</dbReference>
<evidence type="ECO:0000256" key="1">
    <source>
        <dbReference type="ARBA" id="ARBA00022691"/>
    </source>
</evidence>
<evidence type="ECO:0000256" key="2">
    <source>
        <dbReference type="ARBA" id="ARBA00022723"/>
    </source>
</evidence>
<dbReference type="Pfam" id="PF04055">
    <property type="entry name" value="Radical_SAM"/>
    <property type="match status" value="1"/>
</dbReference>
<dbReference type="InterPro" id="IPR023885">
    <property type="entry name" value="4Fe4S-binding_SPASM_dom"/>
</dbReference>
<dbReference type="AlphaFoldDB" id="A0A2H0N860"/>
<gene>
    <name evidence="6" type="ORF">COV57_01100</name>
</gene>
<keyword evidence="2" id="KW-0479">Metal-binding</keyword>
<sequence length="380" mass="42638">MNSRKAKVENIGWTLGNECPYRCFYCYSMLAREKGKNLFPEAVERIVQQLSVNEIKTVNLGGNEPLFTNGINPKDTLLPFIIEKLIEKGIVVGLTTAGITINYLAEHYSKIFQVLNDVDVSLDSPYPEEHNTNRRAPLFKQALATLNLCKEAGIEHTIVMCGMSWNLSDQHIDDLIDLARKTSSNVRINYLKPTEVKHLHVMPSAKQFYGSAQRLISASQVEELGEPLLESLFLGSESSRGCPCGVKSFRIHSITPDGRVPVSPCVYLHSYRVGDLLVDDLYDIINSPQFEEFRKRNSNPDKIDGCANCSFLSSCRGGCAARSFLCSKNKGMKGLWNKDPYCLLDFNPDIFLKKTKAKMVQSSKKILVHKDYLCTLIVSP</sequence>
<comment type="caution">
    <text evidence="6">The sequence shown here is derived from an EMBL/GenBank/DDBJ whole genome shotgun (WGS) entry which is preliminary data.</text>
</comment>
<dbReference type="GO" id="GO:0051536">
    <property type="term" value="F:iron-sulfur cluster binding"/>
    <property type="evidence" value="ECO:0007669"/>
    <property type="project" value="UniProtKB-KW"/>
</dbReference>
<dbReference type="Proteomes" id="UP000229893">
    <property type="component" value="Unassembled WGS sequence"/>
</dbReference>
<evidence type="ECO:0000259" key="5">
    <source>
        <dbReference type="PROSITE" id="PS51918"/>
    </source>
</evidence>
<protein>
    <submittedName>
        <fullName evidence="6">Radical SAM protein</fullName>
    </submittedName>
</protein>
<dbReference type="GO" id="GO:0003824">
    <property type="term" value="F:catalytic activity"/>
    <property type="evidence" value="ECO:0007669"/>
    <property type="project" value="InterPro"/>
</dbReference>
<dbReference type="PROSITE" id="PS51918">
    <property type="entry name" value="RADICAL_SAM"/>
    <property type="match status" value="1"/>
</dbReference>
<evidence type="ECO:0000256" key="4">
    <source>
        <dbReference type="ARBA" id="ARBA00023014"/>
    </source>
</evidence>
<dbReference type="EMBL" id="PCWO01000017">
    <property type="protein sequence ID" value="PIR05057.1"/>
    <property type="molecule type" value="Genomic_DNA"/>
</dbReference>
<dbReference type="InterPro" id="IPR013785">
    <property type="entry name" value="Aldolase_TIM"/>
</dbReference>
<dbReference type="InterPro" id="IPR050377">
    <property type="entry name" value="Radical_SAM_PqqE_MftC-like"/>
</dbReference>
<keyword evidence="1" id="KW-0949">S-adenosyl-L-methionine</keyword>
<dbReference type="SMART" id="SM00729">
    <property type="entry name" value="Elp3"/>
    <property type="match status" value="1"/>
</dbReference>
<dbReference type="InterPro" id="IPR007197">
    <property type="entry name" value="rSAM"/>
</dbReference>
<dbReference type="PANTHER" id="PTHR11228:SF7">
    <property type="entry name" value="PQQA PEPTIDE CYCLASE"/>
    <property type="match status" value="1"/>
</dbReference>
<organism evidence="6 7">
    <name type="scientific">Candidatus Liptonbacteria bacterium CG11_big_fil_rev_8_21_14_0_20_35_14</name>
    <dbReference type="NCBI Taxonomy" id="1974634"/>
    <lineage>
        <taxon>Bacteria</taxon>
        <taxon>Candidatus Liptoniibacteriota</taxon>
    </lineage>
</organism>
<dbReference type="GO" id="GO:0046872">
    <property type="term" value="F:metal ion binding"/>
    <property type="evidence" value="ECO:0007669"/>
    <property type="project" value="UniProtKB-KW"/>
</dbReference>
<dbReference type="PANTHER" id="PTHR11228">
    <property type="entry name" value="RADICAL SAM DOMAIN PROTEIN"/>
    <property type="match status" value="1"/>
</dbReference>
<dbReference type="CDD" id="cd01335">
    <property type="entry name" value="Radical_SAM"/>
    <property type="match status" value="1"/>
</dbReference>
<proteinExistence type="predicted"/>
<reference evidence="6 7" key="1">
    <citation type="submission" date="2017-09" db="EMBL/GenBank/DDBJ databases">
        <title>Depth-based differentiation of microbial function through sediment-hosted aquifers and enrichment of novel symbionts in the deep terrestrial subsurface.</title>
        <authorList>
            <person name="Probst A.J."/>
            <person name="Ladd B."/>
            <person name="Jarett J.K."/>
            <person name="Geller-Mcgrath D.E."/>
            <person name="Sieber C.M."/>
            <person name="Emerson J.B."/>
            <person name="Anantharaman K."/>
            <person name="Thomas B.C."/>
            <person name="Malmstrom R."/>
            <person name="Stieglmeier M."/>
            <person name="Klingl A."/>
            <person name="Woyke T."/>
            <person name="Ryan C.M."/>
            <person name="Banfield J.F."/>
        </authorList>
    </citation>
    <scope>NUCLEOTIDE SEQUENCE [LARGE SCALE GENOMIC DNA]</scope>
    <source>
        <strain evidence="6">CG11_big_fil_rev_8_21_14_0_20_35_14</strain>
    </source>
</reference>
<dbReference type="InterPro" id="IPR058240">
    <property type="entry name" value="rSAM_sf"/>
</dbReference>